<evidence type="ECO:0000313" key="6">
    <source>
        <dbReference type="EMBL" id="MBA4674568.1"/>
    </source>
</evidence>
<keyword evidence="5" id="KW-0408">Iron</keyword>
<reference evidence="6" key="2">
    <citation type="submission" date="2020-07" db="EMBL/GenBank/DDBJ databases">
        <authorList>
            <person name="Vera ALvarez R."/>
            <person name="Arias-Moreno D.M."/>
            <person name="Jimenez-Jacinto V."/>
            <person name="Jimenez-Bremont J.F."/>
            <person name="Swaminathan K."/>
            <person name="Moose S.P."/>
            <person name="Guerrero-Gonzalez M.L."/>
            <person name="Marino-Ramirez L."/>
            <person name="Landsman D."/>
            <person name="Rodriguez-Kessler M."/>
            <person name="Delgado-Sanchez P."/>
        </authorList>
    </citation>
    <scope>NUCLEOTIDE SEQUENCE</scope>
    <source>
        <tissue evidence="6">Cladode</tissue>
    </source>
</reference>
<keyword evidence="4" id="KW-0560">Oxidoreductase</keyword>
<protein>
    <recommendedName>
        <fullName evidence="7">Unspecific monooxygenase</fullName>
    </recommendedName>
</protein>
<evidence type="ECO:0000256" key="5">
    <source>
        <dbReference type="ARBA" id="ARBA00023004"/>
    </source>
</evidence>
<dbReference type="GO" id="GO:0016705">
    <property type="term" value="F:oxidoreductase activity, acting on paired donors, with incorporation or reduction of molecular oxygen"/>
    <property type="evidence" value="ECO:0007669"/>
    <property type="project" value="InterPro"/>
</dbReference>
<comment type="cofactor">
    <cofactor evidence="1">
        <name>heme</name>
        <dbReference type="ChEBI" id="CHEBI:30413"/>
    </cofactor>
</comment>
<dbReference type="GO" id="GO:0020037">
    <property type="term" value="F:heme binding"/>
    <property type="evidence" value="ECO:0007669"/>
    <property type="project" value="InterPro"/>
</dbReference>
<evidence type="ECO:0000256" key="1">
    <source>
        <dbReference type="ARBA" id="ARBA00001971"/>
    </source>
</evidence>
<evidence type="ECO:0000256" key="4">
    <source>
        <dbReference type="ARBA" id="ARBA00023002"/>
    </source>
</evidence>
<reference evidence="6" key="1">
    <citation type="journal article" date="2013" name="J. Plant Res.">
        <title>Effect of fungi and light on seed germination of three Opuntia species from semiarid lands of central Mexico.</title>
        <authorList>
            <person name="Delgado-Sanchez P."/>
            <person name="Jimenez-Bremont J.F."/>
            <person name="Guerrero-Gonzalez Mde L."/>
            <person name="Flores J."/>
        </authorList>
    </citation>
    <scope>NUCLEOTIDE SEQUENCE</scope>
    <source>
        <tissue evidence="6">Cladode</tissue>
    </source>
</reference>
<evidence type="ECO:0000256" key="2">
    <source>
        <dbReference type="ARBA" id="ARBA00010617"/>
    </source>
</evidence>
<accession>A0A7C9F1G6</accession>
<evidence type="ECO:0000256" key="3">
    <source>
        <dbReference type="ARBA" id="ARBA00022723"/>
    </source>
</evidence>
<dbReference type="AlphaFoldDB" id="A0A7C9F1G6"/>
<dbReference type="Pfam" id="PF00067">
    <property type="entry name" value="p450"/>
    <property type="match status" value="1"/>
</dbReference>
<keyword evidence="3" id="KW-0479">Metal-binding</keyword>
<dbReference type="GO" id="GO:0005506">
    <property type="term" value="F:iron ion binding"/>
    <property type="evidence" value="ECO:0007669"/>
    <property type="project" value="InterPro"/>
</dbReference>
<dbReference type="Gene3D" id="1.10.630.10">
    <property type="entry name" value="Cytochrome P450"/>
    <property type="match status" value="1"/>
</dbReference>
<dbReference type="PANTHER" id="PTHR24296">
    <property type="entry name" value="CYTOCHROME P450"/>
    <property type="match status" value="1"/>
</dbReference>
<organism evidence="6">
    <name type="scientific">Opuntia streptacantha</name>
    <name type="common">Prickly pear cactus</name>
    <name type="synonym">Opuntia cardona</name>
    <dbReference type="NCBI Taxonomy" id="393608"/>
    <lineage>
        <taxon>Eukaryota</taxon>
        <taxon>Viridiplantae</taxon>
        <taxon>Streptophyta</taxon>
        <taxon>Embryophyta</taxon>
        <taxon>Tracheophyta</taxon>
        <taxon>Spermatophyta</taxon>
        <taxon>Magnoliopsida</taxon>
        <taxon>eudicotyledons</taxon>
        <taxon>Gunneridae</taxon>
        <taxon>Pentapetalae</taxon>
        <taxon>Caryophyllales</taxon>
        <taxon>Cactineae</taxon>
        <taxon>Cactaceae</taxon>
        <taxon>Opuntioideae</taxon>
        <taxon>Opuntia</taxon>
    </lineage>
</organism>
<dbReference type="EMBL" id="GISG01263426">
    <property type="protein sequence ID" value="MBA4674568.1"/>
    <property type="molecule type" value="Transcribed_RNA"/>
</dbReference>
<dbReference type="SUPFAM" id="SSF48264">
    <property type="entry name" value="Cytochrome P450"/>
    <property type="match status" value="1"/>
</dbReference>
<dbReference type="GO" id="GO:0004497">
    <property type="term" value="F:monooxygenase activity"/>
    <property type="evidence" value="ECO:0007669"/>
    <property type="project" value="InterPro"/>
</dbReference>
<comment type="similarity">
    <text evidence="2">Belongs to the cytochrome P450 family.</text>
</comment>
<name>A0A7C9F1G6_OPUST</name>
<proteinExistence type="inferred from homology"/>
<sequence>MSWGLTLFTARQDTTVVTVSWFFYLLSKNPNVLSKLKDKLGTMILQVKHHHGNDKIVWGCHSILSRNFEELTDKLSYLHAAILEALRLYPTVALNAKAPAEVDILPSGHQADPSLQIIFDLYAVGRMKIYMGRRSL</sequence>
<dbReference type="InterPro" id="IPR036396">
    <property type="entry name" value="Cyt_P450_sf"/>
</dbReference>
<dbReference type="InterPro" id="IPR001128">
    <property type="entry name" value="Cyt_P450"/>
</dbReference>
<evidence type="ECO:0008006" key="7">
    <source>
        <dbReference type="Google" id="ProtNLM"/>
    </source>
</evidence>